<dbReference type="EMBL" id="QTSX02001783">
    <property type="protein sequence ID" value="KAJ9079310.1"/>
    <property type="molecule type" value="Genomic_DNA"/>
</dbReference>
<organism evidence="1 2">
    <name type="scientific">Entomophthora muscae</name>
    <dbReference type="NCBI Taxonomy" id="34485"/>
    <lineage>
        <taxon>Eukaryota</taxon>
        <taxon>Fungi</taxon>
        <taxon>Fungi incertae sedis</taxon>
        <taxon>Zoopagomycota</taxon>
        <taxon>Entomophthoromycotina</taxon>
        <taxon>Entomophthoromycetes</taxon>
        <taxon>Entomophthorales</taxon>
        <taxon>Entomophthoraceae</taxon>
        <taxon>Entomophthora</taxon>
    </lineage>
</organism>
<reference evidence="1" key="1">
    <citation type="submission" date="2022-04" db="EMBL/GenBank/DDBJ databases">
        <title>Genome of the entomopathogenic fungus Entomophthora muscae.</title>
        <authorList>
            <person name="Elya C."/>
            <person name="Lovett B.R."/>
            <person name="Lee E."/>
            <person name="Macias A.M."/>
            <person name="Hajek A.E."/>
            <person name="De Bivort B.L."/>
            <person name="Kasson M.T."/>
            <person name="De Fine Licht H.H."/>
            <person name="Stajich J.E."/>
        </authorList>
    </citation>
    <scope>NUCLEOTIDE SEQUENCE</scope>
    <source>
        <strain evidence="1">Berkeley</strain>
    </source>
</reference>
<gene>
    <name evidence="1" type="ORF">DSO57_1036729</name>
</gene>
<comment type="caution">
    <text evidence="1">The sequence shown here is derived from an EMBL/GenBank/DDBJ whole genome shotgun (WGS) entry which is preliminary data.</text>
</comment>
<sequence length="113" mass="12079">MPNSCISLLTNQVAALRREIEYLRQCLSEPDDASSDYDSKEEAEVTGTPTHINHGCFPGLEGQPCVNFPLALDQLVEVTNNVAVAKSSTTPSWGINTPSRLPNGATNGSPANH</sequence>
<evidence type="ECO:0000313" key="1">
    <source>
        <dbReference type="EMBL" id="KAJ9079310.1"/>
    </source>
</evidence>
<keyword evidence="2" id="KW-1185">Reference proteome</keyword>
<name>A0ACC2TXQ3_9FUNG</name>
<accession>A0ACC2TXQ3</accession>
<protein>
    <submittedName>
        <fullName evidence="1">Uncharacterized protein</fullName>
    </submittedName>
</protein>
<dbReference type="Proteomes" id="UP001165960">
    <property type="component" value="Unassembled WGS sequence"/>
</dbReference>
<evidence type="ECO:0000313" key="2">
    <source>
        <dbReference type="Proteomes" id="UP001165960"/>
    </source>
</evidence>
<proteinExistence type="predicted"/>